<evidence type="ECO:0000313" key="3">
    <source>
        <dbReference type="EMBL" id="RVW82923.1"/>
    </source>
</evidence>
<dbReference type="Gene3D" id="1.20.1110.10">
    <property type="entry name" value="Calcium-transporting ATPase, transmembrane domain"/>
    <property type="match status" value="1"/>
</dbReference>
<dbReference type="PANTHER" id="PTHR24093:SF467">
    <property type="entry name" value="CALCIUM-TRANSPORTING ATPASE 1"/>
    <property type="match status" value="1"/>
</dbReference>
<dbReference type="Proteomes" id="UP000288805">
    <property type="component" value="Unassembled WGS sequence"/>
</dbReference>
<evidence type="ECO:0000259" key="2">
    <source>
        <dbReference type="Pfam" id="PF02259"/>
    </source>
</evidence>
<dbReference type="AlphaFoldDB" id="A0A438HEM9"/>
<dbReference type="EMBL" id="QGNW01000234">
    <property type="protein sequence ID" value="RVW82923.1"/>
    <property type="molecule type" value="Genomic_DNA"/>
</dbReference>
<dbReference type="Gene3D" id="2.70.150.10">
    <property type="entry name" value="Calcium-transporting ATPase, cytoplasmic transduction domain A"/>
    <property type="match status" value="1"/>
</dbReference>
<name>A0A438HEM9_VITVI</name>
<sequence>MENWGDQLRFTQPSLWARESLLALQRLVLGASGLGAQVGDCWLQYAKLCCSAGYYETANQAILEAQASSPPKAHTEKASLAQTIRRSNEEKFRVAVLVSQAALQFIHGLSSDYIAPEEVTAAGYCREALHVNHRCIMMKGWPKGAQNGLGIVASVLLVVCVTAISDYRQSLQFKDLDTEKKKTAQVTRSGQRQKISVYDLILGDIVHLSIGDQDGSCKMLVTTIGMRTQRGKLMATLMKDDKPSASNYLSIAALPVGETKKEMDLVLQKWNI</sequence>
<proteinExistence type="predicted"/>
<dbReference type="PANTHER" id="PTHR24093">
    <property type="entry name" value="CATION TRANSPORTING ATPASE"/>
    <property type="match status" value="1"/>
</dbReference>
<evidence type="ECO:0000313" key="4">
    <source>
        <dbReference type="Proteomes" id="UP000288805"/>
    </source>
</evidence>
<dbReference type="Pfam" id="PF02259">
    <property type="entry name" value="FAT"/>
    <property type="match status" value="1"/>
</dbReference>
<dbReference type="InterPro" id="IPR003151">
    <property type="entry name" value="PIK-rel_kinase_FAT"/>
</dbReference>
<keyword evidence="1" id="KW-0460">Magnesium</keyword>
<accession>A0A438HEM9</accession>
<feature type="domain" description="PIK-related kinase FAT" evidence="2">
    <location>
        <begin position="2"/>
        <end position="78"/>
    </location>
</feature>
<organism evidence="3 4">
    <name type="scientific">Vitis vinifera</name>
    <name type="common">Grape</name>
    <dbReference type="NCBI Taxonomy" id="29760"/>
    <lineage>
        <taxon>Eukaryota</taxon>
        <taxon>Viridiplantae</taxon>
        <taxon>Streptophyta</taxon>
        <taxon>Embryophyta</taxon>
        <taxon>Tracheophyta</taxon>
        <taxon>Spermatophyta</taxon>
        <taxon>Magnoliopsida</taxon>
        <taxon>eudicotyledons</taxon>
        <taxon>Gunneridae</taxon>
        <taxon>Pentapetalae</taxon>
        <taxon>rosids</taxon>
        <taxon>Vitales</taxon>
        <taxon>Vitaceae</taxon>
        <taxon>Viteae</taxon>
        <taxon>Vitis</taxon>
    </lineage>
</organism>
<gene>
    <name evidence="3" type="primary">ACA10_1</name>
    <name evidence="3" type="ORF">CK203_038372</name>
</gene>
<comment type="caution">
    <text evidence="3">The sequence shown here is derived from an EMBL/GenBank/DDBJ whole genome shotgun (WGS) entry which is preliminary data.</text>
</comment>
<evidence type="ECO:0000256" key="1">
    <source>
        <dbReference type="ARBA" id="ARBA00022842"/>
    </source>
</evidence>
<reference evidence="3 4" key="1">
    <citation type="journal article" date="2018" name="PLoS Genet.">
        <title>Population sequencing reveals clonal diversity and ancestral inbreeding in the grapevine cultivar Chardonnay.</title>
        <authorList>
            <person name="Roach M.J."/>
            <person name="Johnson D.L."/>
            <person name="Bohlmann J."/>
            <person name="van Vuuren H.J."/>
            <person name="Jones S.J."/>
            <person name="Pretorius I.S."/>
            <person name="Schmidt S.A."/>
            <person name="Borneman A.R."/>
        </authorList>
    </citation>
    <scope>NUCLEOTIDE SEQUENCE [LARGE SCALE GENOMIC DNA]</scope>
    <source>
        <strain evidence="4">cv. Chardonnay</strain>
        <tissue evidence="3">Leaf</tissue>
    </source>
</reference>
<protein>
    <submittedName>
        <fullName evidence="3">Calcium-transporting ATPase 10, plasma membrane-type</fullName>
    </submittedName>
</protein>